<reference evidence="9 10" key="1">
    <citation type="journal article" date="2016" name="BMC Genomics">
        <title>Genome sequencing and secondary metabolism of the postharvest pathogen Penicillium griseofulvum.</title>
        <authorList>
            <person name="Banani H."/>
            <person name="Marcet-Houben M."/>
            <person name="Ballester A.R."/>
            <person name="Abbruscato P."/>
            <person name="Gonzalez-Candelas L."/>
            <person name="Gabaldon T."/>
            <person name="Spadaro D."/>
        </authorList>
    </citation>
    <scope>NUCLEOTIDE SEQUENCE [LARGE SCALE GENOMIC DNA]</scope>
    <source>
        <strain evidence="9 10">PG3</strain>
    </source>
</reference>
<comment type="caution">
    <text evidence="9">The sequence shown here is derived from an EMBL/GenBank/DDBJ whole genome shotgun (WGS) entry which is preliminary data.</text>
</comment>
<organism evidence="9 10">
    <name type="scientific">Penicillium patulum</name>
    <name type="common">Penicillium griseofulvum</name>
    <dbReference type="NCBI Taxonomy" id="5078"/>
    <lineage>
        <taxon>Eukaryota</taxon>
        <taxon>Fungi</taxon>
        <taxon>Dikarya</taxon>
        <taxon>Ascomycota</taxon>
        <taxon>Pezizomycotina</taxon>
        <taxon>Eurotiomycetes</taxon>
        <taxon>Eurotiomycetidae</taxon>
        <taxon>Eurotiales</taxon>
        <taxon>Aspergillaceae</taxon>
        <taxon>Penicillium</taxon>
    </lineage>
</organism>
<accession>A0A135LM77</accession>
<evidence type="ECO:0000256" key="1">
    <source>
        <dbReference type="ARBA" id="ARBA00022448"/>
    </source>
</evidence>
<dbReference type="InterPro" id="IPR036163">
    <property type="entry name" value="HMA_dom_sf"/>
</dbReference>
<keyword evidence="2" id="KW-0479">Metal-binding</keyword>
<name>A0A135LM77_PENPA</name>
<dbReference type="SUPFAM" id="SSF55008">
    <property type="entry name" value="HMA, heavy metal-associated domain"/>
    <property type="match status" value="1"/>
</dbReference>
<keyword evidence="5" id="KW-0406">Ion transport</keyword>
<dbReference type="OrthoDB" id="689350at2759"/>
<evidence type="ECO:0000256" key="6">
    <source>
        <dbReference type="ARBA" id="ARBA00023186"/>
    </source>
</evidence>
<dbReference type="STRING" id="5078.A0A135LM77"/>
<dbReference type="Proteomes" id="UP000070168">
    <property type="component" value="Unassembled WGS sequence"/>
</dbReference>
<protein>
    <submittedName>
        <fullName evidence="9">Heavy metal-associated domain, HMA</fullName>
    </submittedName>
</protein>
<keyword evidence="6" id="KW-0143">Chaperone</keyword>
<evidence type="ECO:0000256" key="4">
    <source>
        <dbReference type="ARBA" id="ARBA00023008"/>
    </source>
</evidence>
<dbReference type="PROSITE" id="PS01047">
    <property type="entry name" value="HMA_1"/>
    <property type="match status" value="1"/>
</dbReference>
<dbReference type="GO" id="GO:0005829">
    <property type="term" value="C:cytosol"/>
    <property type="evidence" value="ECO:0007669"/>
    <property type="project" value="TreeGrafter"/>
</dbReference>
<evidence type="ECO:0000313" key="9">
    <source>
        <dbReference type="EMBL" id="KXG50082.1"/>
    </source>
</evidence>
<dbReference type="PANTHER" id="PTHR46365">
    <property type="entry name" value="COPPER TRANSPORT PROTEIN ATOX1"/>
    <property type="match status" value="1"/>
</dbReference>
<dbReference type="RefSeq" id="XP_040648618.1">
    <property type="nucleotide sequence ID" value="XM_040793763.1"/>
</dbReference>
<dbReference type="CDD" id="cd00371">
    <property type="entry name" value="HMA"/>
    <property type="match status" value="1"/>
</dbReference>
<evidence type="ECO:0000259" key="8">
    <source>
        <dbReference type="PROSITE" id="PS50846"/>
    </source>
</evidence>
<dbReference type="PANTHER" id="PTHR46365:SF1">
    <property type="entry name" value="COPPER TRANSPORT PROTEIN ATOX1"/>
    <property type="match status" value="1"/>
</dbReference>
<evidence type="ECO:0000256" key="2">
    <source>
        <dbReference type="ARBA" id="ARBA00022723"/>
    </source>
</evidence>
<dbReference type="GO" id="GO:0046872">
    <property type="term" value="F:metal ion binding"/>
    <property type="evidence" value="ECO:0007669"/>
    <property type="project" value="UniProtKB-KW"/>
</dbReference>
<dbReference type="EMBL" id="LHQR01000048">
    <property type="protein sequence ID" value="KXG50082.1"/>
    <property type="molecule type" value="Genomic_DNA"/>
</dbReference>
<evidence type="ECO:0000313" key="10">
    <source>
        <dbReference type="Proteomes" id="UP000070168"/>
    </source>
</evidence>
<keyword evidence="1" id="KW-0813">Transport</keyword>
<dbReference type="InterPro" id="IPR006121">
    <property type="entry name" value="HMA_dom"/>
</dbReference>
<proteinExistence type="inferred from homology"/>
<dbReference type="GO" id="GO:0016531">
    <property type="term" value="F:copper chaperone activity"/>
    <property type="evidence" value="ECO:0007669"/>
    <property type="project" value="TreeGrafter"/>
</dbReference>
<feature type="domain" description="HMA" evidence="8">
    <location>
        <begin position="3"/>
        <end position="68"/>
    </location>
</feature>
<dbReference type="AlphaFoldDB" id="A0A135LM77"/>
<evidence type="ECO:0000256" key="5">
    <source>
        <dbReference type="ARBA" id="ARBA00023065"/>
    </source>
</evidence>
<keyword evidence="3" id="KW-0187">Copper transport</keyword>
<dbReference type="PROSITE" id="PS50846">
    <property type="entry name" value="HMA_2"/>
    <property type="match status" value="1"/>
</dbReference>
<dbReference type="GO" id="GO:0006825">
    <property type="term" value="P:copper ion transport"/>
    <property type="evidence" value="ECO:0007669"/>
    <property type="project" value="UniProtKB-KW"/>
</dbReference>
<dbReference type="InterPro" id="IPR051881">
    <property type="entry name" value="Copper_transport_ATOX1-like"/>
</dbReference>
<keyword evidence="10" id="KW-1185">Reference proteome</keyword>
<evidence type="ECO:0000256" key="3">
    <source>
        <dbReference type="ARBA" id="ARBA00022796"/>
    </source>
</evidence>
<comment type="similarity">
    <text evidence="7">Belongs to the ATX1 family.</text>
</comment>
<gene>
    <name evidence="9" type="ORF">PGRI_060490</name>
</gene>
<dbReference type="Pfam" id="PF00403">
    <property type="entry name" value="HMA"/>
    <property type="match status" value="1"/>
</dbReference>
<dbReference type="GeneID" id="63709063"/>
<sequence length="79" mass="8384">MADHQYQFNVQMGCSGCSSTIKEAVESLSGVKSHSICLEEQTVSVSADHSLPYEIVLEAIKAKGKNVRSGKADGVTKAV</sequence>
<dbReference type="Gene3D" id="3.30.70.100">
    <property type="match status" value="1"/>
</dbReference>
<dbReference type="OMA" id="QMGCSGC"/>
<keyword evidence="4" id="KW-0186">Copper</keyword>
<evidence type="ECO:0000256" key="7">
    <source>
        <dbReference type="ARBA" id="ARBA00038171"/>
    </source>
</evidence>
<dbReference type="InterPro" id="IPR017969">
    <property type="entry name" value="Heavy-metal-associated_CS"/>
</dbReference>